<feature type="region of interest" description="Disordered" evidence="1">
    <location>
        <begin position="218"/>
        <end position="246"/>
    </location>
</feature>
<sequence length="397" mass="41099">GDVAYLYLSLPVFVCRRPGRGAAYSAEEEPKSCCGVLVGQPVSIRWFILLILLVGLCCAVVGTVLGAMKASGREHLTVSLLMIGVGIVLVTVSGVAWRLTSHDAPSCRVMLGMASGDEGAAEPNRRFVPRLPPSYGRPHHPYAAMMYPEFQYRPPPPSYQASMQEYRLRLLLLDRHPGAGGVGGPAPPSSAVSPPPTYRSHAGSLLRAPLGCRREVAASEYSRPPSYRSRSSSTRPSLEPGGGGSGGLAGSLAGALAGALGAAGLHSRTGSVATEHSLSDAGTCPPQPVSVISVGGGDSVKCDPDSVQEVFAITGGDPASSTLQMMLRKSDRGSPTKDTNLVTIVQTSSSGAVTAPAAHPRTAQERPAPVIVTVSGATTTSLPVCSDNTEMEILAHL</sequence>
<dbReference type="PANTHER" id="PTHR37002">
    <property type="entry name" value="AGAP007005-PA"/>
    <property type="match status" value="1"/>
</dbReference>
<dbReference type="Proteomes" id="UP000504606">
    <property type="component" value="Unplaced"/>
</dbReference>
<feature type="compositionally biased region" description="Low complexity" evidence="1">
    <location>
        <begin position="219"/>
        <end position="239"/>
    </location>
</feature>
<reference evidence="4" key="1">
    <citation type="submission" date="2025-08" db="UniProtKB">
        <authorList>
            <consortium name="RefSeq"/>
        </authorList>
    </citation>
    <scope>IDENTIFICATION</scope>
    <source>
        <tissue evidence="4">Whole organism</tissue>
    </source>
</reference>
<evidence type="ECO:0000313" key="3">
    <source>
        <dbReference type="Proteomes" id="UP000504606"/>
    </source>
</evidence>
<keyword evidence="2" id="KW-1133">Transmembrane helix</keyword>
<organism evidence="3 4">
    <name type="scientific">Frankliniella occidentalis</name>
    <name type="common">Western flower thrips</name>
    <name type="synonym">Euthrips occidentalis</name>
    <dbReference type="NCBI Taxonomy" id="133901"/>
    <lineage>
        <taxon>Eukaryota</taxon>
        <taxon>Metazoa</taxon>
        <taxon>Ecdysozoa</taxon>
        <taxon>Arthropoda</taxon>
        <taxon>Hexapoda</taxon>
        <taxon>Insecta</taxon>
        <taxon>Pterygota</taxon>
        <taxon>Neoptera</taxon>
        <taxon>Paraneoptera</taxon>
        <taxon>Thysanoptera</taxon>
        <taxon>Terebrantia</taxon>
        <taxon>Thripoidea</taxon>
        <taxon>Thripidae</taxon>
        <taxon>Frankliniella</taxon>
    </lineage>
</organism>
<feature type="non-terminal residue" evidence="4">
    <location>
        <position position="1"/>
    </location>
</feature>
<keyword evidence="2" id="KW-0472">Membrane</keyword>
<dbReference type="OrthoDB" id="10070859at2759"/>
<keyword evidence="2" id="KW-0812">Transmembrane</keyword>
<dbReference type="KEGG" id="foc:113206911"/>
<evidence type="ECO:0000256" key="2">
    <source>
        <dbReference type="SAM" id="Phobius"/>
    </source>
</evidence>
<evidence type="ECO:0000313" key="4">
    <source>
        <dbReference type="RefSeq" id="XP_052131747.1"/>
    </source>
</evidence>
<dbReference type="GeneID" id="113206911"/>
<name>A0A9C6X9U9_FRAOC</name>
<dbReference type="AlphaFoldDB" id="A0A9C6X9U9"/>
<evidence type="ECO:0000256" key="1">
    <source>
        <dbReference type="SAM" id="MobiDB-lite"/>
    </source>
</evidence>
<keyword evidence="3" id="KW-1185">Reference proteome</keyword>
<gene>
    <name evidence="4" type="primary">LOC113206911</name>
</gene>
<protein>
    <submittedName>
        <fullName evidence="4">Uncharacterized protein LOC113206911</fullName>
    </submittedName>
</protein>
<feature type="compositionally biased region" description="Pro residues" evidence="1">
    <location>
        <begin position="185"/>
        <end position="197"/>
    </location>
</feature>
<accession>A0A9C6X9U9</accession>
<feature type="region of interest" description="Disordered" evidence="1">
    <location>
        <begin position="177"/>
        <end position="205"/>
    </location>
</feature>
<dbReference type="RefSeq" id="XP_052131747.1">
    <property type="nucleotide sequence ID" value="XM_052275787.1"/>
</dbReference>
<feature type="transmembrane region" description="Helical" evidence="2">
    <location>
        <begin position="80"/>
        <end position="99"/>
    </location>
</feature>
<proteinExistence type="predicted"/>
<dbReference type="PANTHER" id="PTHR37002:SF10">
    <property type="entry name" value="TRANSGLUTAMINASE-LIKE DOMAIN-CONTAINING PROTEIN"/>
    <property type="match status" value="1"/>
</dbReference>
<feature type="transmembrane region" description="Helical" evidence="2">
    <location>
        <begin position="46"/>
        <end position="68"/>
    </location>
</feature>